<evidence type="ECO:0000259" key="13">
    <source>
        <dbReference type="Pfam" id="PF02771"/>
    </source>
</evidence>
<dbReference type="PROSITE" id="PS00073">
    <property type="entry name" value="ACYL_COA_DH_2"/>
    <property type="match status" value="1"/>
</dbReference>
<dbReference type="InterPro" id="IPR013786">
    <property type="entry name" value="AcylCoA_DH/ox_N"/>
</dbReference>
<evidence type="ECO:0000313" key="15">
    <source>
        <dbReference type="Proteomes" id="UP001254608"/>
    </source>
</evidence>
<feature type="domain" description="Acyl-CoA dehydrogenase/oxidase N-terminal" evidence="13">
    <location>
        <begin position="10"/>
        <end position="120"/>
    </location>
</feature>
<proteinExistence type="inferred from homology"/>
<dbReference type="PANTHER" id="PTHR48083:SF20">
    <property type="entry name" value="LONG-CHAIN SPECIFIC ACYL-COA DEHYDROGENASE, MITOCHONDRIAL"/>
    <property type="match status" value="1"/>
</dbReference>
<protein>
    <recommendedName>
        <fullName evidence="8">Acyl-[acyl-carrier-protein] dehydrogenase MbtN</fullName>
    </recommendedName>
    <alternativeName>
        <fullName evidence="9">Mycobactin synthase protein N</fullName>
    </alternativeName>
</protein>
<evidence type="ECO:0000256" key="4">
    <source>
        <dbReference type="ARBA" id="ARBA00022630"/>
    </source>
</evidence>
<dbReference type="InterPro" id="IPR036250">
    <property type="entry name" value="AcylCo_DH-like_C"/>
</dbReference>
<dbReference type="InterPro" id="IPR009100">
    <property type="entry name" value="AcylCoA_DH/oxidase_NM_dom_sf"/>
</dbReference>
<dbReference type="Gene3D" id="1.10.540.10">
    <property type="entry name" value="Acyl-CoA dehydrogenase/oxidase, N-terminal domain"/>
    <property type="match status" value="1"/>
</dbReference>
<evidence type="ECO:0000259" key="11">
    <source>
        <dbReference type="Pfam" id="PF00441"/>
    </source>
</evidence>
<keyword evidence="6 10" id="KW-0560">Oxidoreductase</keyword>
<evidence type="ECO:0000256" key="5">
    <source>
        <dbReference type="ARBA" id="ARBA00022827"/>
    </source>
</evidence>
<comment type="pathway">
    <text evidence="2">Siderophore biosynthesis; mycobactin biosynthesis.</text>
</comment>
<comment type="caution">
    <text evidence="14">The sequence shown here is derived from an EMBL/GenBank/DDBJ whole genome shotgun (WGS) entry which is preliminary data.</text>
</comment>
<evidence type="ECO:0000256" key="10">
    <source>
        <dbReference type="RuleBase" id="RU362125"/>
    </source>
</evidence>
<feature type="domain" description="Acyl-CoA dehydrogenase/oxidase C-terminal" evidence="11">
    <location>
        <begin position="236"/>
        <end position="382"/>
    </location>
</feature>
<dbReference type="PANTHER" id="PTHR48083">
    <property type="entry name" value="MEDIUM-CHAIN SPECIFIC ACYL-COA DEHYDROGENASE, MITOCHONDRIAL-RELATED"/>
    <property type="match status" value="1"/>
</dbReference>
<keyword evidence="5 10" id="KW-0274">FAD</keyword>
<dbReference type="SUPFAM" id="SSF47203">
    <property type="entry name" value="Acyl-CoA dehydrogenase C-terminal domain-like"/>
    <property type="match status" value="1"/>
</dbReference>
<evidence type="ECO:0000256" key="2">
    <source>
        <dbReference type="ARBA" id="ARBA00005102"/>
    </source>
</evidence>
<evidence type="ECO:0000259" key="12">
    <source>
        <dbReference type="Pfam" id="PF02770"/>
    </source>
</evidence>
<dbReference type="Pfam" id="PF02770">
    <property type="entry name" value="Acyl-CoA_dh_M"/>
    <property type="match status" value="1"/>
</dbReference>
<evidence type="ECO:0000256" key="8">
    <source>
        <dbReference type="ARBA" id="ARBA00040394"/>
    </source>
</evidence>
<comment type="function">
    <text evidence="7">Catalyzes the dehydrogenation at the alpha-beta position of ACP-bound acyl chains. This results in the introduction of a double bond in the lipidic chain, which is further transferred to the epsilon-amino group of lysine residue in the mycobactin core by MbtK.</text>
</comment>
<dbReference type="Pfam" id="PF00441">
    <property type="entry name" value="Acyl-CoA_dh_1"/>
    <property type="match status" value="1"/>
</dbReference>
<evidence type="ECO:0000256" key="3">
    <source>
        <dbReference type="ARBA" id="ARBA00009347"/>
    </source>
</evidence>
<evidence type="ECO:0000313" key="14">
    <source>
        <dbReference type="EMBL" id="MDT0496129.1"/>
    </source>
</evidence>
<dbReference type="InterPro" id="IPR009075">
    <property type="entry name" value="AcylCo_DH/oxidase_C"/>
</dbReference>
<evidence type="ECO:0000256" key="7">
    <source>
        <dbReference type="ARBA" id="ARBA00037085"/>
    </source>
</evidence>
<dbReference type="Gene3D" id="2.40.110.10">
    <property type="entry name" value="Butyryl-CoA Dehydrogenase, subunit A, domain 2"/>
    <property type="match status" value="1"/>
</dbReference>
<dbReference type="EMBL" id="JAVRIC010000002">
    <property type="protein sequence ID" value="MDT0496129.1"/>
    <property type="molecule type" value="Genomic_DNA"/>
</dbReference>
<comment type="similarity">
    <text evidence="3 10">Belongs to the acyl-CoA dehydrogenase family.</text>
</comment>
<keyword evidence="15" id="KW-1185">Reference proteome</keyword>
<dbReference type="Pfam" id="PF02771">
    <property type="entry name" value="Acyl-CoA_dh_N"/>
    <property type="match status" value="1"/>
</dbReference>
<dbReference type="SUPFAM" id="SSF56645">
    <property type="entry name" value="Acyl-CoA dehydrogenase NM domain-like"/>
    <property type="match status" value="1"/>
</dbReference>
<evidence type="ECO:0000256" key="6">
    <source>
        <dbReference type="ARBA" id="ARBA00023002"/>
    </source>
</evidence>
<dbReference type="Proteomes" id="UP001254608">
    <property type="component" value="Unassembled WGS sequence"/>
</dbReference>
<keyword evidence="4 10" id="KW-0285">Flavoprotein</keyword>
<comment type="cofactor">
    <cofactor evidence="1 10">
        <name>FAD</name>
        <dbReference type="ChEBI" id="CHEBI:57692"/>
    </cofactor>
</comment>
<gene>
    <name evidence="14" type="ORF">RM530_01950</name>
</gene>
<evidence type="ECO:0000256" key="9">
    <source>
        <dbReference type="ARBA" id="ARBA00042660"/>
    </source>
</evidence>
<organism evidence="14 15">
    <name type="scientific">Banduia mediterranea</name>
    <dbReference type="NCBI Taxonomy" id="3075609"/>
    <lineage>
        <taxon>Bacteria</taxon>
        <taxon>Pseudomonadati</taxon>
        <taxon>Pseudomonadota</taxon>
        <taxon>Gammaproteobacteria</taxon>
        <taxon>Nevskiales</taxon>
        <taxon>Algiphilaceae</taxon>
        <taxon>Banduia</taxon>
    </lineage>
</organism>
<evidence type="ECO:0000256" key="1">
    <source>
        <dbReference type="ARBA" id="ARBA00001974"/>
    </source>
</evidence>
<dbReference type="InterPro" id="IPR046373">
    <property type="entry name" value="Acyl-CoA_Oxase/DH_mid-dom_sf"/>
</dbReference>
<feature type="domain" description="Acyl-CoA oxidase/dehydrogenase middle" evidence="12">
    <location>
        <begin position="124"/>
        <end position="220"/>
    </location>
</feature>
<sequence length="383" mass="42658">MSNYASPWMNEELELFRDNVRKFIAAEITPFEEQWNEEQAVNRDLWSKAGAAGLLCTDVPEAFGGAGGTFAHEAVILEEQARAGNTSWAKGVHEIVTHYIVGCGTLEQKQRWLPKLVAGEMVGAIAMTEPGTGSDLQAVRTRAERQGDDYVVNGAKTFISNGQHCGLLIIVCKTDAAEAAKGISLLVVEQPHIQPGFRRGRLLHKIGQKGQDTAELFFEDLRVPAENLLGGREGLGFYQLMNQLPRERLIIGVGAIAAAEAALEHTLAYTRERKAFGKRLLEFQNTRFKLAERKTELTIGRVFIDHCIERLLEGKLDAATASMAKWWGTQKQCEIVDECLQFFGGYGYMLEYPIARFYADARVQKIYGGTNEIMKELIARTLE</sequence>
<reference evidence="14 15" key="1">
    <citation type="submission" date="2023-09" db="EMBL/GenBank/DDBJ databases">
        <authorList>
            <person name="Rey-Velasco X."/>
        </authorList>
    </citation>
    <scope>NUCLEOTIDE SEQUENCE [LARGE SCALE GENOMIC DNA]</scope>
    <source>
        <strain evidence="14 15">W345</strain>
    </source>
</reference>
<dbReference type="Gene3D" id="1.20.140.10">
    <property type="entry name" value="Butyryl-CoA Dehydrogenase, subunit A, domain 3"/>
    <property type="match status" value="1"/>
</dbReference>
<accession>A0ABU2WE27</accession>
<name>A0ABU2WE27_9GAMM</name>
<dbReference type="InterPro" id="IPR006089">
    <property type="entry name" value="Acyl-CoA_DH_CS"/>
</dbReference>
<dbReference type="InterPro" id="IPR006091">
    <property type="entry name" value="Acyl-CoA_Oxase/DH_mid-dom"/>
</dbReference>
<dbReference type="InterPro" id="IPR037069">
    <property type="entry name" value="AcylCoA_DH/ox_N_sf"/>
</dbReference>
<dbReference type="InterPro" id="IPR050741">
    <property type="entry name" value="Acyl-CoA_dehydrogenase"/>
</dbReference>